<dbReference type="EMBL" id="BAAAPF010000149">
    <property type="protein sequence ID" value="GAA2133069.1"/>
    <property type="molecule type" value="Genomic_DNA"/>
</dbReference>
<reference evidence="2" key="1">
    <citation type="journal article" date="2019" name="Int. J. Syst. Evol. Microbiol.">
        <title>The Global Catalogue of Microorganisms (GCM) 10K type strain sequencing project: providing services to taxonomists for standard genome sequencing and annotation.</title>
        <authorList>
            <consortium name="The Broad Institute Genomics Platform"/>
            <consortium name="The Broad Institute Genome Sequencing Center for Infectious Disease"/>
            <person name="Wu L."/>
            <person name="Ma J."/>
        </authorList>
    </citation>
    <scope>NUCLEOTIDE SEQUENCE [LARGE SCALE GENOMIC DNA]</scope>
    <source>
        <strain evidence="2">JCM 15481</strain>
    </source>
</reference>
<proteinExistence type="predicted"/>
<comment type="caution">
    <text evidence="1">The sequence shown here is derived from an EMBL/GenBank/DDBJ whole genome shotgun (WGS) entry which is preliminary data.</text>
</comment>
<dbReference type="Proteomes" id="UP001500443">
    <property type="component" value="Unassembled WGS sequence"/>
</dbReference>
<sequence>MGDWWSIEVFDAHSSALRWKDAYEYALVESAISNRASRWEWHVHSRGIVFEIAFREEGDAEAWRRLPGVRAAFDAVPDPVAGVVVRHGPGIGSGCCGHRRPAQAEGGPADR</sequence>
<evidence type="ECO:0000313" key="1">
    <source>
        <dbReference type="EMBL" id="GAA2133069.1"/>
    </source>
</evidence>
<accession>A0ABP5KJ57</accession>
<name>A0ABP5KJ57_9ACTN</name>
<keyword evidence="2" id="KW-1185">Reference proteome</keyword>
<gene>
    <name evidence="1" type="ORF">GCM10009802_41480</name>
</gene>
<evidence type="ECO:0000313" key="2">
    <source>
        <dbReference type="Proteomes" id="UP001500443"/>
    </source>
</evidence>
<protein>
    <submittedName>
        <fullName evidence="1">Uncharacterized protein</fullName>
    </submittedName>
</protein>
<organism evidence="1 2">
    <name type="scientific">Streptomyces synnematoformans</name>
    <dbReference type="NCBI Taxonomy" id="415721"/>
    <lineage>
        <taxon>Bacteria</taxon>
        <taxon>Bacillati</taxon>
        <taxon>Actinomycetota</taxon>
        <taxon>Actinomycetes</taxon>
        <taxon>Kitasatosporales</taxon>
        <taxon>Streptomycetaceae</taxon>
        <taxon>Streptomyces</taxon>
    </lineage>
</organism>
<dbReference type="RefSeq" id="WP_344291506.1">
    <property type="nucleotide sequence ID" value="NZ_BAAAPF010000149.1"/>
</dbReference>